<proteinExistence type="predicted"/>
<dbReference type="WBParaSite" id="PDA_v2.g14161.t1">
    <property type="protein sequence ID" value="PDA_v2.g14161.t1"/>
    <property type="gene ID" value="PDA_v2.g14161"/>
</dbReference>
<protein>
    <submittedName>
        <fullName evidence="4">Uncharacterized protein</fullName>
    </submittedName>
</protein>
<organism evidence="3 4">
    <name type="scientific">Panagrolaimus davidi</name>
    <dbReference type="NCBI Taxonomy" id="227884"/>
    <lineage>
        <taxon>Eukaryota</taxon>
        <taxon>Metazoa</taxon>
        <taxon>Ecdysozoa</taxon>
        <taxon>Nematoda</taxon>
        <taxon>Chromadorea</taxon>
        <taxon>Rhabditida</taxon>
        <taxon>Tylenchina</taxon>
        <taxon>Panagrolaimomorpha</taxon>
        <taxon>Panagrolaimoidea</taxon>
        <taxon>Panagrolaimidae</taxon>
        <taxon>Panagrolaimus</taxon>
    </lineage>
</organism>
<name>A0A914PHA3_9BILA</name>
<evidence type="ECO:0000313" key="3">
    <source>
        <dbReference type="Proteomes" id="UP000887578"/>
    </source>
</evidence>
<evidence type="ECO:0000256" key="1">
    <source>
        <dbReference type="SAM" id="Coils"/>
    </source>
</evidence>
<feature type="coiled-coil region" evidence="1">
    <location>
        <begin position="108"/>
        <end position="138"/>
    </location>
</feature>
<dbReference type="AlphaFoldDB" id="A0A914PHA3"/>
<feature type="compositionally biased region" description="Polar residues" evidence="2">
    <location>
        <begin position="34"/>
        <end position="46"/>
    </location>
</feature>
<dbReference type="PANTHER" id="PTHR31058:SF10">
    <property type="entry name" value="C4H2-TYPE DOMAIN-CONTAINING PROTEIN"/>
    <property type="match status" value="1"/>
</dbReference>
<feature type="compositionally biased region" description="Polar residues" evidence="2">
    <location>
        <begin position="1"/>
        <end position="16"/>
    </location>
</feature>
<dbReference type="PANTHER" id="PTHR31058">
    <property type="entry name" value="ZINC FINGER C4H2 DOMAIN-CONTAINING PROTEIN"/>
    <property type="match status" value="1"/>
</dbReference>
<sequence length="177" mass="19520">MSERGGSNPTSPTLAESPSILIGAGNGGSGAGNRMQTSSSNPSPNLENVAANLQKIAQAKYKVEDFANRQNDLLNELAEFQSTEDFISRTMKAIGELNDEKRSHSEIIQTINNDKKDLEEVINHARDEQRQHEEMLAKKYEQLFILMGQLNRLAQESGIPIEELITPEVVPQNSISA</sequence>
<accession>A0A914PHA3</accession>
<dbReference type="Proteomes" id="UP000887578">
    <property type="component" value="Unplaced"/>
</dbReference>
<dbReference type="InterPro" id="IPR018482">
    <property type="entry name" value="Znf-C4H2"/>
</dbReference>
<keyword evidence="3" id="KW-1185">Reference proteome</keyword>
<dbReference type="GO" id="GO:0045666">
    <property type="term" value="P:positive regulation of neuron differentiation"/>
    <property type="evidence" value="ECO:0007669"/>
    <property type="project" value="TreeGrafter"/>
</dbReference>
<evidence type="ECO:0000313" key="4">
    <source>
        <dbReference type="WBParaSite" id="PDA_v2.g14161.t1"/>
    </source>
</evidence>
<reference evidence="4" key="1">
    <citation type="submission" date="2022-11" db="UniProtKB">
        <authorList>
            <consortium name="WormBaseParasite"/>
        </authorList>
    </citation>
    <scope>IDENTIFICATION</scope>
</reference>
<feature type="region of interest" description="Disordered" evidence="2">
    <location>
        <begin position="1"/>
        <end position="46"/>
    </location>
</feature>
<dbReference type="Pfam" id="PF10146">
    <property type="entry name" value="zf-C4H2"/>
    <property type="match status" value="1"/>
</dbReference>
<keyword evidence="1" id="KW-0175">Coiled coil</keyword>
<evidence type="ECO:0000256" key="2">
    <source>
        <dbReference type="SAM" id="MobiDB-lite"/>
    </source>
</evidence>
<dbReference type="GO" id="GO:0005634">
    <property type="term" value="C:nucleus"/>
    <property type="evidence" value="ECO:0007669"/>
    <property type="project" value="TreeGrafter"/>
</dbReference>